<evidence type="ECO:0000313" key="4">
    <source>
        <dbReference type="Proteomes" id="UP000325273"/>
    </source>
</evidence>
<dbReference type="SUPFAM" id="SSF55961">
    <property type="entry name" value="Bet v1-like"/>
    <property type="match status" value="1"/>
</dbReference>
<name>A0A5B0FYL4_9BURK</name>
<evidence type="ECO:0000313" key="3">
    <source>
        <dbReference type="EMBL" id="KAA0996142.1"/>
    </source>
</evidence>
<protein>
    <recommendedName>
        <fullName evidence="2">Vanillate O-demethylase oxygenase-like C-terminal catalytic domain-containing protein</fullName>
    </recommendedName>
</protein>
<dbReference type="AlphaFoldDB" id="A0A5B0FYL4"/>
<reference evidence="3 4" key="1">
    <citation type="submission" date="2019-08" db="EMBL/GenBank/DDBJ databases">
        <title>Paraburkholderia sp. DCY113.</title>
        <authorList>
            <person name="Kang J."/>
        </authorList>
    </citation>
    <scope>NUCLEOTIDE SEQUENCE [LARGE SCALE GENOMIC DNA]</scope>
    <source>
        <strain evidence="3 4">DCY113</strain>
    </source>
</reference>
<comment type="caution">
    <text evidence="3">The sequence shown here is derived from an EMBL/GenBank/DDBJ whole genome shotgun (WGS) entry which is preliminary data.</text>
</comment>
<accession>A0A5B0FYL4</accession>
<dbReference type="InterPro" id="IPR044043">
    <property type="entry name" value="VanA_C_cat"/>
</dbReference>
<dbReference type="GO" id="GO:0016491">
    <property type="term" value="F:oxidoreductase activity"/>
    <property type="evidence" value="ECO:0007669"/>
    <property type="project" value="UniProtKB-KW"/>
</dbReference>
<evidence type="ECO:0000259" key="2">
    <source>
        <dbReference type="Pfam" id="PF19112"/>
    </source>
</evidence>
<feature type="domain" description="Vanillate O-demethylase oxygenase-like C-terminal catalytic" evidence="2">
    <location>
        <begin position="2"/>
        <end position="60"/>
    </location>
</feature>
<dbReference type="Gene3D" id="3.90.380.10">
    <property type="entry name" value="Naphthalene 1,2-dioxygenase Alpha Subunit, Chain A, domain 1"/>
    <property type="match status" value="1"/>
</dbReference>
<dbReference type="Proteomes" id="UP000325273">
    <property type="component" value="Unassembled WGS sequence"/>
</dbReference>
<organism evidence="3 4">
    <name type="scientific">Paraburkholderia panacisoli</name>
    <dbReference type="NCBI Taxonomy" id="2603818"/>
    <lineage>
        <taxon>Bacteria</taxon>
        <taxon>Pseudomonadati</taxon>
        <taxon>Pseudomonadota</taxon>
        <taxon>Betaproteobacteria</taxon>
        <taxon>Burkholderiales</taxon>
        <taxon>Burkholderiaceae</taxon>
        <taxon>Paraburkholderia</taxon>
    </lineage>
</organism>
<keyword evidence="1" id="KW-0560">Oxidoreductase</keyword>
<proteinExistence type="predicted"/>
<dbReference type="Pfam" id="PF19112">
    <property type="entry name" value="VanA_C"/>
    <property type="match status" value="1"/>
</dbReference>
<evidence type="ECO:0000256" key="1">
    <source>
        <dbReference type="ARBA" id="ARBA00023002"/>
    </source>
</evidence>
<keyword evidence="4" id="KW-1185">Reference proteome</keyword>
<gene>
    <name evidence="3" type="ORF">FVF58_50380</name>
</gene>
<sequence length="64" mass="7097">MTEQIRANAEYVFVHEDQWMLEAIQKGLGSADFLESKPALMQSDAAMVATRRALAQLIAQESGE</sequence>
<dbReference type="EMBL" id="VTUZ01000103">
    <property type="protein sequence ID" value="KAA0996142.1"/>
    <property type="molecule type" value="Genomic_DNA"/>
</dbReference>